<evidence type="ECO:0000313" key="1">
    <source>
        <dbReference type="EMBL" id="MBC1303653.1"/>
    </source>
</evidence>
<protein>
    <recommendedName>
        <fullName evidence="3">DGQHR domain-containing protein</fullName>
    </recommendedName>
</protein>
<accession>A0ABR6SBQ2</accession>
<reference evidence="1 2" key="1">
    <citation type="submission" date="2019-11" db="EMBL/GenBank/DDBJ databases">
        <title>Comparison of genomes from free-living endosymbiotic cyanobacteria isolated from Azolla.</title>
        <authorList>
            <person name="Thiel T."/>
            <person name="Pratte B."/>
        </authorList>
    </citation>
    <scope>NUCLEOTIDE SEQUENCE [LARGE SCALE GENOMIC DNA]</scope>
    <source>
        <strain evidence="1 2">N2B</strain>
    </source>
</reference>
<keyword evidence="2" id="KW-1185">Reference proteome</keyword>
<sequence length="664" mass="77060">MLIFSKNEGKARFNKPLYGLTGNYTLSEGIALPYFLSLVEINRAIDELKIAEQIPASLYTKWSLKELFQREIDEKRVEDEIVKGYLLDPKKLKFFNAITIVLMPKGADGKIQDNFDDSINIEPPPIPWDGTDPDDAQWNNPQTKIANFGGVQFLSFGLSARLRWDEDRVLAVAVDGQHRLWALRTFREDQKFRGGTLRTVEQQTKIPVLFVLLHSDAGFQNVQSEGDYSIRGIARELFTDLNKNAKTVDKARELILDDKSLSAQCVRTLLTKSTAQDAKDRLPLSLVRWQENLNRFDSSYYLNSLVHLDLLVSAILDLKPPRDPMEKKQVFDFIDSIDSALGIDDREIHYEGRSLREYYMEDYCDEDGEPVTPFTRIPENYLNSAIEGFKVNFRPWMLKLLLDFKPYREVLKYAREHNLIEGTFGRFQAQTSKHKGIIREQEIARDGDWNKREILAHQDYIASIKDNQWAFKAIFQKAMIRLGKIVEFDYKCKDTNLGDINDVLKFLDRLYDKNILRVDANLPDYPFRLWTFIATNPGNEKIKVNKAVEDRIFSLLSLWYFGSRKTELDIANGYQFLSRRKLLNFFGAETNKAQWPGCTDAHRTLYKGFDVVTFYGREHEKMKKEQKEDMVRDRFSAILAAGLPELKDQRSFQQESEADDEIDS</sequence>
<dbReference type="GeneID" id="58724881"/>
<evidence type="ECO:0000313" key="2">
    <source>
        <dbReference type="Proteomes" id="UP000570851"/>
    </source>
</evidence>
<comment type="caution">
    <text evidence="1">The sequence shown here is derived from an EMBL/GenBank/DDBJ whole genome shotgun (WGS) entry which is preliminary data.</text>
</comment>
<proteinExistence type="predicted"/>
<dbReference type="RefSeq" id="WP_011318991.1">
    <property type="nucleotide sequence ID" value="NZ_JACKZP010000070.1"/>
</dbReference>
<organism evidence="1 2">
    <name type="scientific">Trichormus variabilis N2B</name>
    <dbReference type="NCBI Taxonomy" id="2681315"/>
    <lineage>
        <taxon>Bacteria</taxon>
        <taxon>Bacillati</taxon>
        <taxon>Cyanobacteriota</taxon>
        <taxon>Cyanophyceae</taxon>
        <taxon>Nostocales</taxon>
        <taxon>Nostocaceae</taxon>
        <taxon>Trichormus</taxon>
    </lineage>
</organism>
<name>A0ABR6SBQ2_ANAVA</name>
<evidence type="ECO:0008006" key="3">
    <source>
        <dbReference type="Google" id="ProtNLM"/>
    </source>
</evidence>
<dbReference type="EMBL" id="JACKZP010000070">
    <property type="protein sequence ID" value="MBC1303653.1"/>
    <property type="molecule type" value="Genomic_DNA"/>
</dbReference>
<dbReference type="Proteomes" id="UP000570851">
    <property type="component" value="Unassembled WGS sequence"/>
</dbReference>
<gene>
    <name evidence="1" type="ORF">GNE12_17240</name>
</gene>